<dbReference type="PROSITE" id="PS50011">
    <property type="entry name" value="PROTEIN_KINASE_DOM"/>
    <property type="match status" value="1"/>
</dbReference>
<comment type="similarity">
    <text evidence="4">In the C-terminal section; belongs to the protein kinase superfamily. Ser/Thr protein kinase family.</text>
</comment>
<evidence type="ECO:0000256" key="14">
    <source>
        <dbReference type="ARBA" id="ARBA00022989"/>
    </source>
</evidence>
<dbReference type="InterPro" id="IPR017441">
    <property type="entry name" value="Protein_kinase_ATP_BS"/>
</dbReference>
<comment type="subcellular location">
    <subcellularLocation>
        <location evidence="1">Membrane</location>
        <topology evidence="1">Single-pass type I membrane protein</topology>
    </subcellularLocation>
</comment>
<keyword evidence="12" id="KW-0418">Kinase</keyword>
<dbReference type="AlphaFoldDB" id="A0AAE1M8H4"/>
<evidence type="ECO:0000256" key="7">
    <source>
        <dbReference type="ARBA" id="ARBA00022679"/>
    </source>
</evidence>
<evidence type="ECO:0000256" key="15">
    <source>
        <dbReference type="ARBA" id="ARBA00023136"/>
    </source>
</evidence>
<keyword evidence="7" id="KW-0808">Transferase</keyword>
<keyword evidence="14 21" id="KW-1133">Transmembrane helix</keyword>
<feature type="domain" description="Protein kinase" evidence="22">
    <location>
        <begin position="304"/>
        <end position="571"/>
    </location>
</feature>
<evidence type="ECO:0000256" key="8">
    <source>
        <dbReference type="ARBA" id="ARBA00022692"/>
    </source>
</evidence>
<evidence type="ECO:0000256" key="6">
    <source>
        <dbReference type="ARBA" id="ARBA00022527"/>
    </source>
</evidence>
<dbReference type="Pfam" id="PF00139">
    <property type="entry name" value="Lectin_legB"/>
    <property type="match status" value="1"/>
</dbReference>
<keyword evidence="6" id="KW-0723">Serine/threonine-protein kinase</keyword>
<evidence type="ECO:0000313" key="23">
    <source>
        <dbReference type="EMBL" id="KAK4253343.1"/>
    </source>
</evidence>
<feature type="compositionally biased region" description="Polar residues" evidence="20">
    <location>
        <begin position="617"/>
        <end position="627"/>
    </location>
</feature>
<feature type="transmembrane region" description="Helical" evidence="21">
    <location>
        <begin position="247"/>
        <end position="272"/>
    </location>
</feature>
<dbReference type="PROSITE" id="PS00107">
    <property type="entry name" value="PROTEIN_KINASE_ATP"/>
    <property type="match status" value="1"/>
</dbReference>
<keyword evidence="24" id="KW-1185">Reference proteome</keyword>
<dbReference type="Gene3D" id="1.10.510.10">
    <property type="entry name" value="Transferase(Phosphotransferase) domain 1"/>
    <property type="match status" value="1"/>
</dbReference>
<dbReference type="GO" id="GO:0016020">
    <property type="term" value="C:membrane"/>
    <property type="evidence" value="ECO:0007669"/>
    <property type="project" value="UniProtKB-SubCell"/>
</dbReference>
<dbReference type="Proteomes" id="UP001293593">
    <property type="component" value="Unassembled WGS sequence"/>
</dbReference>
<evidence type="ECO:0000256" key="19">
    <source>
        <dbReference type="PROSITE-ProRule" id="PRU10141"/>
    </source>
</evidence>
<keyword evidence="11 19" id="KW-0547">Nucleotide-binding</keyword>
<evidence type="ECO:0000256" key="3">
    <source>
        <dbReference type="ARBA" id="ARBA00008536"/>
    </source>
</evidence>
<evidence type="ECO:0000256" key="12">
    <source>
        <dbReference type="ARBA" id="ARBA00022777"/>
    </source>
</evidence>
<dbReference type="InterPro" id="IPR011009">
    <property type="entry name" value="Kinase-like_dom_sf"/>
</dbReference>
<dbReference type="GO" id="GO:0004674">
    <property type="term" value="F:protein serine/threonine kinase activity"/>
    <property type="evidence" value="ECO:0007669"/>
    <property type="project" value="UniProtKB-KW"/>
</dbReference>
<evidence type="ECO:0000256" key="9">
    <source>
        <dbReference type="ARBA" id="ARBA00022729"/>
    </source>
</evidence>
<evidence type="ECO:0000256" key="21">
    <source>
        <dbReference type="SAM" id="Phobius"/>
    </source>
</evidence>
<dbReference type="InterPro" id="IPR001220">
    <property type="entry name" value="Legume_lectin_dom"/>
</dbReference>
<sequence length="627" mass="69659">MLGLTNTSNDIVGRAFYNERIPMLNNSSDPRRQKASSFSTHFVFSIVPSSTSAPGGFGLAFVLASSIDKFRDAQAGHFLGIYSGSNGVNVTHMFAMEFDTVNGSDQVESDTEANDVGINVNGTESDISERSAYIGTDSKWVNLSMEQSEAVQAWIDYDGDNKTVNVTVAPTEPKPSTPLILKHRVNLTTVLTEYMYVGFSASTGEGKASSHYILGWSFAVNEPARPLDLSKLPNPPPKVKDRSSFPWVKIAIGVLSALTLILLLSLCSVTLYKRYTYFEPIEDWELDCPHRFRYRDLHIATKGFKESELIGVGGFGAVYKGVLPSTATEVAVKRIVRSSIQGMREFAAEIESLGRLRHKNLVNLQGWCKKKNDLLLINDYIPKGSLDSLLFKPNLVLNWEQRFNIIKGIANGLLYLHKEWEQVVVHRDIKTGNILIDSDLNARLGDFGLARLYRHGEQSHTTNVVGTIGYIAPELTRTGKASPSSDVYAYGVLLLEVVSGKRPIGSEQFFLVDWVVENHNFGQILEVVDPKLESLYVEEEVELVLKLGLLCAQHKADSRPTMRQVMRYLNFDDPLPDIGDWRRQTDSDSGRMSLGFLEIVSTSTSSTSYNLTSNSSDINSRPSQACR</sequence>
<comment type="similarity">
    <text evidence="2">Belongs to the leguminous lectin family.</text>
</comment>
<gene>
    <name evidence="23" type="ORF">QN277_010664</name>
</gene>
<comment type="caution">
    <text evidence="23">The sequence shown here is derived from an EMBL/GenBank/DDBJ whole genome shotgun (WGS) entry which is preliminary data.</text>
</comment>
<comment type="catalytic activity">
    <reaction evidence="17">
        <text>L-threonyl-[protein] + ATP = O-phospho-L-threonyl-[protein] + ADP + H(+)</text>
        <dbReference type="Rhea" id="RHEA:46608"/>
        <dbReference type="Rhea" id="RHEA-COMP:11060"/>
        <dbReference type="Rhea" id="RHEA-COMP:11605"/>
        <dbReference type="ChEBI" id="CHEBI:15378"/>
        <dbReference type="ChEBI" id="CHEBI:30013"/>
        <dbReference type="ChEBI" id="CHEBI:30616"/>
        <dbReference type="ChEBI" id="CHEBI:61977"/>
        <dbReference type="ChEBI" id="CHEBI:456216"/>
        <dbReference type="EC" id="2.7.11.1"/>
    </reaction>
</comment>
<dbReference type="InterPro" id="IPR013320">
    <property type="entry name" value="ConA-like_dom_sf"/>
</dbReference>
<dbReference type="InterPro" id="IPR050528">
    <property type="entry name" value="L-type_Lectin-RKs"/>
</dbReference>
<dbReference type="PROSITE" id="PS00108">
    <property type="entry name" value="PROTEIN_KINASE_ST"/>
    <property type="match status" value="1"/>
</dbReference>
<evidence type="ECO:0000256" key="17">
    <source>
        <dbReference type="ARBA" id="ARBA00047899"/>
    </source>
</evidence>
<evidence type="ECO:0000256" key="4">
    <source>
        <dbReference type="ARBA" id="ARBA00010217"/>
    </source>
</evidence>
<dbReference type="FunFam" id="3.30.200.20:FF:000491">
    <property type="entry name" value="Lectin-domain containing receptor kinase VI.3"/>
    <property type="match status" value="1"/>
</dbReference>
<organism evidence="23 24">
    <name type="scientific">Acacia crassicarpa</name>
    <name type="common">northern wattle</name>
    <dbReference type="NCBI Taxonomy" id="499986"/>
    <lineage>
        <taxon>Eukaryota</taxon>
        <taxon>Viridiplantae</taxon>
        <taxon>Streptophyta</taxon>
        <taxon>Embryophyta</taxon>
        <taxon>Tracheophyta</taxon>
        <taxon>Spermatophyta</taxon>
        <taxon>Magnoliopsida</taxon>
        <taxon>eudicotyledons</taxon>
        <taxon>Gunneridae</taxon>
        <taxon>Pentapetalae</taxon>
        <taxon>rosids</taxon>
        <taxon>fabids</taxon>
        <taxon>Fabales</taxon>
        <taxon>Fabaceae</taxon>
        <taxon>Caesalpinioideae</taxon>
        <taxon>mimosoid clade</taxon>
        <taxon>Acacieae</taxon>
        <taxon>Acacia</taxon>
    </lineage>
</organism>
<dbReference type="Pfam" id="PF00069">
    <property type="entry name" value="Pkinase"/>
    <property type="match status" value="1"/>
</dbReference>
<keyword evidence="8 21" id="KW-0812">Transmembrane</keyword>
<dbReference type="InterPro" id="IPR000719">
    <property type="entry name" value="Prot_kinase_dom"/>
</dbReference>
<evidence type="ECO:0000256" key="18">
    <source>
        <dbReference type="ARBA" id="ARBA00048679"/>
    </source>
</evidence>
<dbReference type="CDD" id="cd14066">
    <property type="entry name" value="STKc_IRAK"/>
    <property type="match status" value="1"/>
</dbReference>
<evidence type="ECO:0000256" key="13">
    <source>
        <dbReference type="ARBA" id="ARBA00022840"/>
    </source>
</evidence>
<evidence type="ECO:0000256" key="20">
    <source>
        <dbReference type="SAM" id="MobiDB-lite"/>
    </source>
</evidence>
<dbReference type="CDD" id="cd06899">
    <property type="entry name" value="lectin_legume_LecRK_Arcelin_ConA"/>
    <property type="match status" value="1"/>
</dbReference>
<name>A0AAE1M8H4_9FABA</name>
<evidence type="ECO:0000259" key="22">
    <source>
        <dbReference type="PROSITE" id="PS50011"/>
    </source>
</evidence>
<dbReference type="EC" id="2.7.11.1" evidence="5"/>
<accession>A0AAE1M8H4</accession>
<feature type="region of interest" description="Disordered" evidence="20">
    <location>
        <begin position="606"/>
        <end position="627"/>
    </location>
</feature>
<keyword evidence="13 19" id="KW-0067">ATP-binding</keyword>
<evidence type="ECO:0000256" key="10">
    <source>
        <dbReference type="ARBA" id="ARBA00022734"/>
    </source>
</evidence>
<protein>
    <recommendedName>
        <fullName evidence="5">non-specific serine/threonine protein kinase</fullName>
        <ecNumber evidence="5">2.7.11.1</ecNumber>
    </recommendedName>
</protein>
<keyword evidence="9" id="KW-0732">Signal</keyword>
<dbReference type="Gene3D" id="3.30.200.20">
    <property type="entry name" value="Phosphorylase Kinase, domain 1"/>
    <property type="match status" value="1"/>
</dbReference>
<dbReference type="GO" id="GO:0005524">
    <property type="term" value="F:ATP binding"/>
    <property type="evidence" value="ECO:0007669"/>
    <property type="project" value="UniProtKB-UniRule"/>
</dbReference>
<dbReference type="Gene3D" id="2.60.120.200">
    <property type="match status" value="1"/>
</dbReference>
<keyword evidence="16" id="KW-0675">Receptor</keyword>
<dbReference type="SUPFAM" id="SSF56112">
    <property type="entry name" value="Protein kinase-like (PK-like)"/>
    <property type="match status" value="1"/>
</dbReference>
<keyword evidence="10" id="KW-0430">Lectin</keyword>
<feature type="compositionally biased region" description="Low complexity" evidence="20">
    <location>
        <begin position="606"/>
        <end position="616"/>
    </location>
</feature>
<dbReference type="EMBL" id="JAWXYG010000016">
    <property type="protein sequence ID" value="KAK4253343.1"/>
    <property type="molecule type" value="Genomic_DNA"/>
</dbReference>
<comment type="similarity">
    <text evidence="3">In the N-terminal section; belongs to the leguminous lectin family.</text>
</comment>
<dbReference type="FunFam" id="1.10.510.10:FF:000108">
    <property type="entry name" value="L-type lectin-domain containing receptor kinase S.4"/>
    <property type="match status" value="1"/>
</dbReference>
<keyword evidence="15 21" id="KW-0472">Membrane</keyword>
<evidence type="ECO:0000313" key="24">
    <source>
        <dbReference type="Proteomes" id="UP001293593"/>
    </source>
</evidence>
<dbReference type="InterPro" id="IPR008271">
    <property type="entry name" value="Ser/Thr_kinase_AS"/>
</dbReference>
<evidence type="ECO:0000256" key="5">
    <source>
        <dbReference type="ARBA" id="ARBA00012513"/>
    </source>
</evidence>
<evidence type="ECO:0000256" key="16">
    <source>
        <dbReference type="ARBA" id="ARBA00023170"/>
    </source>
</evidence>
<feature type="binding site" evidence="19">
    <location>
        <position position="333"/>
    </location>
    <ligand>
        <name>ATP</name>
        <dbReference type="ChEBI" id="CHEBI:30616"/>
    </ligand>
</feature>
<proteinExistence type="inferred from homology"/>
<evidence type="ECO:0000256" key="2">
    <source>
        <dbReference type="ARBA" id="ARBA00007606"/>
    </source>
</evidence>
<dbReference type="PANTHER" id="PTHR27007">
    <property type="match status" value="1"/>
</dbReference>
<dbReference type="SUPFAM" id="SSF49899">
    <property type="entry name" value="Concanavalin A-like lectins/glucanases"/>
    <property type="match status" value="1"/>
</dbReference>
<comment type="catalytic activity">
    <reaction evidence="18">
        <text>L-seryl-[protein] + ATP = O-phospho-L-seryl-[protein] + ADP + H(+)</text>
        <dbReference type="Rhea" id="RHEA:17989"/>
        <dbReference type="Rhea" id="RHEA-COMP:9863"/>
        <dbReference type="Rhea" id="RHEA-COMP:11604"/>
        <dbReference type="ChEBI" id="CHEBI:15378"/>
        <dbReference type="ChEBI" id="CHEBI:29999"/>
        <dbReference type="ChEBI" id="CHEBI:30616"/>
        <dbReference type="ChEBI" id="CHEBI:83421"/>
        <dbReference type="ChEBI" id="CHEBI:456216"/>
        <dbReference type="EC" id="2.7.11.1"/>
    </reaction>
</comment>
<dbReference type="SMART" id="SM00220">
    <property type="entry name" value="S_TKc"/>
    <property type="match status" value="1"/>
</dbReference>
<evidence type="ECO:0000256" key="11">
    <source>
        <dbReference type="ARBA" id="ARBA00022741"/>
    </source>
</evidence>
<reference evidence="23" key="1">
    <citation type="submission" date="2023-10" db="EMBL/GenBank/DDBJ databases">
        <title>Chromosome-level genome of the transformable northern wattle, Acacia crassicarpa.</title>
        <authorList>
            <person name="Massaro I."/>
            <person name="Sinha N.R."/>
            <person name="Poethig S."/>
            <person name="Leichty A.R."/>
        </authorList>
    </citation>
    <scope>NUCLEOTIDE SEQUENCE</scope>
    <source>
        <strain evidence="23">Acra3RX</strain>
        <tissue evidence="23">Leaf</tissue>
    </source>
</reference>
<dbReference type="GO" id="GO:0030246">
    <property type="term" value="F:carbohydrate binding"/>
    <property type="evidence" value="ECO:0007669"/>
    <property type="project" value="UniProtKB-KW"/>
</dbReference>
<evidence type="ECO:0000256" key="1">
    <source>
        <dbReference type="ARBA" id="ARBA00004479"/>
    </source>
</evidence>